<dbReference type="EMBL" id="GBRH01256574">
    <property type="protein sequence ID" value="JAD41321.1"/>
    <property type="molecule type" value="Transcribed_RNA"/>
</dbReference>
<dbReference type="AlphaFoldDB" id="A0A0A8ZRA3"/>
<name>A0A0A8ZRA3_ARUDO</name>
<proteinExistence type="predicted"/>
<protein>
    <submittedName>
        <fullName evidence="2">Uncharacterized protein</fullName>
    </submittedName>
</protein>
<sequence>MRMKTSLPIPTVPKTETQNSRTPKGGCSQIFAWRARSQSPFPGRFLLVPPGLRAKLTSPRQIDLVPPAMRAKSRSSEIYPPPERSLLQSAVGPGREVIAVPGAIAAVREVDLAPP</sequence>
<organism evidence="2">
    <name type="scientific">Arundo donax</name>
    <name type="common">Giant reed</name>
    <name type="synonym">Donax arundinaceus</name>
    <dbReference type="NCBI Taxonomy" id="35708"/>
    <lineage>
        <taxon>Eukaryota</taxon>
        <taxon>Viridiplantae</taxon>
        <taxon>Streptophyta</taxon>
        <taxon>Embryophyta</taxon>
        <taxon>Tracheophyta</taxon>
        <taxon>Spermatophyta</taxon>
        <taxon>Magnoliopsida</taxon>
        <taxon>Liliopsida</taxon>
        <taxon>Poales</taxon>
        <taxon>Poaceae</taxon>
        <taxon>PACMAD clade</taxon>
        <taxon>Arundinoideae</taxon>
        <taxon>Arundineae</taxon>
        <taxon>Arundo</taxon>
    </lineage>
</organism>
<accession>A0A0A8ZRA3</accession>
<reference evidence="2" key="1">
    <citation type="submission" date="2014-09" db="EMBL/GenBank/DDBJ databases">
        <authorList>
            <person name="Magalhaes I.L.F."/>
            <person name="Oliveira U."/>
            <person name="Santos F.R."/>
            <person name="Vidigal T.H.D.A."/>
            <person name="Brescovit A.D."/>
            <person name="Santos A.J."/>
        </authorList>
    </citation>
    <scope>NUCLEOTIDE SEQUENCE</scope>
    <source>
        <tissue evidence="2">Shoot tissue taken approximately 20 cm above the soil surface</tissue>
    </source>
</reference>
<evidence type="ECO:0000313" key="2">
    <source>
        <dbReference type="EMBL" id="JAD41321.1"/>
    </source>
</evidence>
<feature type="region of interest" description="Disordered" evidence="1">
    <location>
        <begin position="1"/>
        <end position="26"/>
    </location>
</feature>
<evidence type="ECO:0000256" key="1">
    <source>
        <dbReference type="SAM" id="MobiDB-lite"/>
    </source>
</evidence>
<reference evidence="2" key="2">
    <citation type="journal article" date="2015" name="Data Brief">
        <title>Shoot transcriptome of the giant reed, Arundo donax.</title>
        <authorList>
            <person name="Barrero R.A."/>
            <person name="Guerrero F.D."/>
            <person name="Moolhuijzen P."/>
            <person name="Goolsby J.A."/>
            <person name="Tidwell J."/>
            <person name="Bellgard S.E."/>
            <person name="Bellgard M.I."/>
        </authorList>
    </citation>
    <scope>NUCLEOTIDE SEQUENCE</scope>
    <source>
        <tissue evidence="2">Shoot tissue taken approximately 20 cm above the soil surface</tissue>
    </source>
</reference>